<gene>
    <name evidence="3" type="primary">Aste57867_15686</name>
    <name evidence="2" type="ORF">As57867_015630</name>
    <name evidence="3" type="ORF">ASTE57867_15686</name>
</gene>
<organism evidence="3 4">
    <name type="scientific">Aphanomyces stellatus</name>
    <dbReference type="NCBI Taxonomy" id="120398"/>
    <lineage>
        <taxon>Eukaryota</taxon>
        <taxon>Sar</taxon>
        <taxon>Stramenopiles</taxon>
        <taxon>Oomycota</taxon>
        <taxon>Saprolegniomycetes</taxon>
        <taxon>Saprolegniales</taxon>
        <taxon>Verrucalvaceae</taxon>
        <taxon>Aphanomyces</taxon>
    </lineage>
</organism>
<sequence length="460" mass="51319">MDDNNLPHNDVDDSDDALVATLRALCASDTASSSPAKPHDEAWLHLVDQLQQYLGRSTDAPPPPSAGGKMGPSTTRRLSPDQVNAKWHGTLDRFTATQLKVQHKLAKQRAVVVAAQSKDLVFTPRIDAKSKKIASHFPDFHERQRNTVAWRDNHVAAEREQKRLQEMEAVRSMPDTKTPCVCGQGPSSHSDTCLRFMQICAAANASFKIHKKTRSMRRSVDDMLAYGDTKHVRLVERVVAQEAAEALEATFTPRINPQSKKVVPVDDHRTEHAMSRYTRQWSKLGGDARTSRLRHTANPTAALCTFKPSINRKSKALSDKHTDRTSVFDRLEKHADERIFKQLQADITSVDSTVRHAKQVKVGRDDTQAKRLLQQYPDCPASPTRAQPPSSTIDADAEPLKCEFILANFTNGQAILLPKDSPERKKKSSFQASVEGNNTRRSSIIHVAPPAFAYRHSPQV</sequence>
<reference evidence="3 4" key="1">
    <citation type="submission" date="2019-03" db="EMBL/GenBank/DDBJ databases">
        <authorList>
            <person name="Gaulin E."/>
            <person name="Dumas B."/>
        </authorList>
    </citation>
    <scope>NUCLEOTIDE SEQUENCE [LARGE SCALE GENOMIC DNA]</scope>
    <source>
        <strain evidence="3">CBS 568.67</strain>
    </source>
</reference>
<evidence type="ECO:0000313" key="4">
    <source>
        <dbReference type="Proteomes" id="UP000332933"/>
    </source>
</evidence>
<dbReference type="EMBL" id="VJMH01005710">
    <property type="protein sequence ID" value="KAF0693354.1"/>
    <property type="molecule type" value="Genomic_DNA"/>
</dbReference>
<dbReference type="OrthoDB" id="77581at2759"/>
<evidence type="ECO:0000256" key="1">
    <source>
        <dbReference type="SAM" id="MobiDB-lite"/>
    </source>
</evidence>
<feature type="region of interest" description="Disordered" evidence="1">
    <location>
        <begin position="55"/>
        <end position="80"/>
    </location>
</feature>
<feature type="region of interest" description="Disordered" evidence="1">
    <location>
        <begin position="418"/>
        <end position="437"/>
    </location>
</feature>
<accession>A0A485L4A1</accession>
<evidence type="ECO:0000313" key="2">
    <source>
        <dbReference type="EMBL" id="KAF0693354.1"/>
    </source>
</evidence>
<keyword evidence="4" id="KW-1185">Reference proteome</keyword>
<name>A0A485L4A1_9STRA</name>
<proteinExistence type="predicted"/>
<dbReference type="EMBL" id="CAADRA010005731">
    <property type="protein sequence ID" value="VFT92479.1"/>
    <property type="molecule type" value="Genomic_DNA"/>
</dbReference>
<dbReference type="Proteomes" id="UP000332933">
    <property type="component" value="Unassembled WGS sequence"/>
</dbReference>
<reference evidence="2" key="2">
    <citation type="submission" date="2019-06" db="EMBL/GenBank/DDBJ databases">
        <title>Genomics analysis of Aphanomyces spp. identifies a new class of oomycete effector associated with host adaptation.</title>
        <authorList>
            <person name="Gaulin E."/>
        </authorList>
    </citation>
    <scope>NUCLEOTIDE SEQUENCE</scope>
    <source>
        <strain evidence="2">CBS 578.67</strain>
    </source>
</reference>
<dbReference type="AlphaFoldDB" id="A0A485L4A1"/>
<evidence type="ECO:0000313" key="3">
    <source>
        <dbReference type="EMBL" id="VFT92479.1"/>
    </source>
</evidence>
<protein>
    <submittedName>
        <fullName evidence="3">Aste57867_15686 protein</fullName>
    </submittedName>
</protein>